<feature type="transmembrane region" description="Helical" evidence="7">
    <location>
        <begin position="47"/>
        <end position="67"/>
    </location>
</feature>
<evidence type="ECO:0000256" key="4">
    <source>
        <dbReference type="ARBA" id="ARBA00022692"/>
    </source>
</evidence>
<evidence type="ECO:0000256" key="8">
    <source>
        <dbReference type="SAM" id="MobiDB-lite"/>
    </source>
</evidence>
<dbReference type="PANTHER" id="PTHR43163">
    <property type="entry name" value="DIPEPTIDE TRANSPORT SYSTEM PERMEASE PROTEIN DPPB-RELATED"/>
    <property type="match status" value="1"/>
</dbReference>
<evidence type="ECO:0000259" key="9">
    <source>
        <dbReference type="PROSITE" id="PS50928"/>
    </source>
</evidence>
<keyword evidence="6 7" id="KW-0472">Membrane</keyword>
<comment type="subcellular location">
    <subcellularLocation>
        <location evidence="1 7">Cell membrane</location>
        <topology evidence="1 7">Multi-pass membrane protein</topology>
    </subcellularLocation>
</comment>
<feature type="domain" description="ABC transmembrane type-1" evidence="9">
    <location>
        <begin position="136"/>
        <end position="343"/>
    </location>
</feature>
<feature type="transmembrane region" description="Helical" evidence="7">
    <location>
        <begin position="140"/>
        <end position="163"/>
    </location>
</feature>
<dbReference type="InterPro" id="IPR000515">
    <property type="entry name" value="MetI-like"/>
</dbReference>
<evidence type="ECO:0000256" key="6">
    <source>
        <dbReference type="ARBA" id="ARBA00023136"/>
    </source>
</evidence>
<dbReference type="GO" id="GO:0055085">
    <property type="term" value="P:transmembrane transport"/>
    <property type="evidence" value="ECO:0007669"/>
    <property type="project" value="InterPro"/>
</dbReference>
<dbReference type="InterPro" id="IPR035906">
    <property type="entry name" value="MetI-like_sf"/>
</dbReference>
<accession>A0AAE4R403</accession>
<feature type="transmembrane region" description="Helical" evidence="7">
    <location>
        <begin position="175"/>
        <end position="200"/>
    </location>
</feature>
<comment type="similarity">
    <text evidence="7">Belongs to the binding-protein-dependent transport system permease family.</text>
</comment>
<comment type="caution">
    <text evidence="11">The sequence shown here is derived from an EMBL/GenBank/DDBJ whole genome shotgun (WGS) entry which is preliminary data.</text>
</comment>
<keyword evidence="4 7" id="KW-0812">Transmembrane</keyword>
<dbReference type="Proteomes" id="UP001185922">
    <property type="component" value="Unassembled WGS sequence"/>
</dbReference>
<dbReference type="Gene3D" id="1.10.3720.10">
    <property type="entry name" value="MetI-like"/>
    <property type="match status" value="1"/>
</dbReference>
<evidence type="ECO:0000256" key="5">
    <source>
        <dbReference type="ARBA" id="ARBA00022989"/>
    </source>
</evidence>
<dbReference type="CDD" id="cd06261">
    <property type="entry name" value="TM_PBP2"/>
    <property type="match status" value="1"/>
</dbReference>
<feature type="region of interest" description="Disordered" evidence="8">
    <location>
        <begin position="1"/>
        <end position="35"/>
    </location>
</feature>
<organism evidence="11 13">
    <name type="scientific">Gordonia amicalis</name>
    <dbReference type="NCBI Taxonomy" id="89053"/>
    <lineage>
        <taxon>Bacteria</taxon>
        <taxon>Bacillati</taxon>
        <taxon>Actinomycetota</taxon>
        <taxon>Actinomycetes</taxon>
        <taxon>Mycobacteriales</taxon>
        <taxon>Gordoniaceae</taxon>
        <taxon>Gordonia</taxon>
    </lineage>
</organism>
<dbReference type="PANTHER" id="PTHR43163:SF9">
    <property type="entry name" value="ABC TRANSPORTER PERMEASE PROTEIN"/>
    <property type="match status" value="1"/>
</dbReference>
<gene>
    <name evidence="10" type="ORF">R3P94_19985</name>
    <name evidence="11" type="ORF">R3Q15_12230</name>
</gene>
<dbReference type="EMBL" id="JAWLKI010000030">
    <property type="protein sequence ID" value="MDV6309550.1"/>
    <property type="molecule type" value="Genomic_DNA"/>
</dbReference>
<evidence type="ECO:0000256" key="3">
    <source>
        <dbReference type="ARBA" id="ARBA00022475"/>
    </source>
</evidence>
<name>A0AAE4R403_9ACTN</name>
<reference evidence="11 12" key="1">
    <citation type="submission" date="2023-10" db="EMBL/GenBank/DDBJ databases">
        <title>Development of a sustainable strategy for remediation of hydrocarbon-contaminated territories based on the waste exchange concept.</title>
        <authorList>
            <person name="Krivoruchko A."/>
        </authorList>
    </citation>
    <scope>NUCLEOTIDE SEQUENCE</scope>
    <source>
        <strain evidence="10 12">IEGM 1266</strain>
        <strain evidence="11">IEGM 1279</strain>
    </source>
</reference>
<keyword evidence="3" id="KW-1003">Cell membrane</keyword>
<dbReference type="Pfam" id="PF00528">
    <property type="entry name" value="BPD_transp_1"/>
    <property type="match status" value="1"/>
</dbReference>
<evidence type="ECO:0000256" key="7">
    <source>
        <dbReference type="RuleBase" id="RU363032"/>
    </source>
</evidence>
<evidence type="ECO:0000313" key="12">
    <source>
        <dbReference type="Proteomes" id="UP001185779"/>
    </source>
</evidence>
<dbReference type="GO" id="GO:0005886">
    <property type="term" value="C:plasma membrane"/>
    <property type="evidence" value="ECO:0007669"/>
    <property type="project" value="UniProtKB-SubCell"/>
</dbReference>
<dbReference type="EMBL" id="JAWLKH010000011">
    <property type="protein sequence ID" value="MDV6312644.1"/>
    <property type="molecule type" value="Genomic_DNA"/>
</dbReference>
<sequence>MTTQIRADTAGLSGASRPAAENPSGTGEHARRRTRSRTAVRLLGRRILVMVPTVLLVSLGVFAVAAASPFDPLTAHLGDNYQSATQAQRDAVTQAYGLDDHWFAAWWKWWVAVFQGDLGWSSTMRQPVAELIGQRLPFSLGMSLAAFISAAVVAIALGAVVGMRRGGILDRACTTLAAMLAATPPFVVSLVLVSMFAVGLGWLPTSGARRPGDDYSVDGLLTHAVLPYLALTISMIPWLLLTMRSAVVDAAASDAVRGARARGVGGWTLLRGHIVPVSVLPTLALLGTRLPELIAGAAIVETVFGWPGLAEALVDSAVALDFSLLAPLAVGSAVLVLIGSALSDAAAVSIDPRIGLRA</sequence>
<dbReference type="SUPFAM" id="SSF161098">
    <property type="entry name" value="MetI-like"/>
    <property type="match status" value="1"/>
</dbReference>
<dbReference type="RefSeq" id="WP_096275040.1">
    <property type="nucleotide sequence ID" value="NZ_CP096596.1"/>
</dbReference>
<keyword evidence="12" id="KW-1185">Reference proteome</keyword>
<dbReference type="Proteomes" id="UP001185779">
    <property type="component" value="Unassembled WGS sequence"/>
</dbReference>
<evidence type="ECO:0000256" key="1">
    <source>
        <dbReference type="ARBA" id="ARBA00004651"/>
    </source>
</evidence>
<proteinExistence type="inferred from homology"/>
<keyword evidence="5 7" id="KW-1133">Transmembrane helix</keyword>
<evidence type="ECO:0000313" key="11">
    <source>
        <dbReference type="EMBL" id="MDV6312644.1"/>
    </source>
</evidence>
<dbReference type="PROSITE" id="PS50928">
    <property type="entry name" value="ABC_TM1"/>
    <property type="match status" value="1"/>
</dbReference>
<keyword evidence="2 7" id="KW-0813">Transport</keyword>
<evidence type="ECO:0000313" key="13">
    <source>
        <dbReference type="Proteomes" id="UP001185922"/>
    </source>
</evidence>
<evidence type="ECO:0000256" key="2">
    <source>
        <dbReference type="ARBA" id="ARBA00022448"/>
    </source>
</evidence>
<evidence type="ECO:0000313" key="10">
    <source>
        <dbReference type="EMBL" id="MDV6309550.1"/>
    </source>
</evidence>
<protein>
    <submittedName>
        <fullName evidence="11">ABC transporter permease</fullName>
    </submittedName>
</protein>
<feature type="transmembrane region" description="Helical" evidence="7">
    <location>
        <begin position="220"/>
        <end position="241"/>
    </location>
</feature>
<dbReference type="AlphaFoldDB" id="A0AAE4R403"/>